<feature type="coiled-coil region" evidence="2">
    <location>
        <begin position="119"/>
        <end position="188"/>
    </location>
</feature>
<accession>A0A6A6DTB8</accession>
<evidence type="ECO:0000313" key="5">
    <source>
        <dbReference type="EMBL" id="KAF2180896.1"/>
    </source>
</evidence>
<dbReference type="Proteomes" id="UP000800200">
    <property type="component" value="Unassembled WGS sequence"/>
</dbReference>
<name>A0A6A6DTB8_9PEZI</name>
<comment type="similarity">
    <text evidence="1">Belongs to the ATG16 family.</text>
</comment>
<keyword evidence="2" id="KW-0175">Coiled coil</keyword>
<dbReference type="OrthoDB" id="8949486at2759"/>
<dbReference type="Pfam" id="PF08614">
    <property type="entry name" value="ATG16"/>
    <property type="match status" value="1"/>
</dbReference>
<dbReference type="AlphaFoldDB" id="A0A6A6DTB8"/>
<reference evidence="5" key="1">
    <citation type="journal article" date="2020" name="Stud. Mycol.">
        <title>101 Dothideomycetes genomes: a test case for predicting lifestyles and emergence of pathogens.</title>
        <authorList>
            <person name="Haridas S."/>
            <person name="Albert R."/>
            <person name="Binder M."/>
            <person name="Bloem J."/>
            <person name="Labutti K."/>
            <person name="Salamov A."/>
            <person name="Andreopoulos B."/>
            <person name="Baker S."/>
            <person name="Barry K."/>
            <person name="Bills G."/>
            <person name="Bluhm B."/>
            <person name="Cannon C."/>
            <person name="Castanera R."/>
            <person name="Culley D."/>
            <person name="Daum C."/>
            <person name="Ezra D."/>
            <person name="Gonzalez J."/>
            <person name="Henrissat B."/>
            <person name="Kuo A."/>
            <person name="Liang C."/>
            <person name="Lipzen A."/>
            <person name="Lutzoni F."/>
            <person name="Magnuson J."/>
            <person name="Mondo S."/>
            <person name="Nolan M."/>
            <person name="Ohm R."/>
            <person name="Pangilinan J."/>
            <person name="Park H.-J."/>
            <person name="Ramirez L."/>
            <person name="Alfaro M."/>
            <person name="Sun H."/>
            <person name="Tritt A."/>
            <person name="Yoshinaga Y."/>
            <person name="Zwiers L.-H."/>
            <person name="Turgeon B."/>
            <person name="Goodwin S."/>
            <person name="Spatafora J."/>
            <person name="Crous P."/>
            <person name="Grigoriev I."/>
        </authorList>
    </citation>
    <scope>NUCLEOTIDE SEQUENCE</scope>
    <source>
        <strain evidence="5">CBS 207.26</strain>
    </source>
</reference>
<evidence type="ECO:0000256" key="3">
    <source>
        <dbReference type="SAM" id="MobiDB-lite"/>
    </source>
</evidence>
<dbReference type="Gene3D" id="1.20.5.170">
    <property type="match status" value="1"/>
</dbReference>
<feature type="region of interest" description="Disordered" evidence="3">
    <location>
        <begin position="36"/>
        <end position="83"/>
    </location>
</feature>
<keyword evidence="6" id="KW-1185">Reference proteome</keyword>
<sequence>MSNPLAEYLSALEARDAREQAQATVINAYTKLADRNAALHQQSREVPTEPSPPSPSPSAKSTKSLRPDTPKGKGSSAPQEPISVTQLRADLAATQKARVALESTVASQRTELDNFKVSDAAQKKEIAQLKKTKEALERRIRDRAEELAGKGQLAQNVQDEMLALHIQLNLAEDKIKKLEADSEDLTKRWMEKMKQEAESMNMQSGFGQN</sequence>
<proteinExistence type="inferred from homology"/>
<evidence type="ECO:0000256" key="1">
    <source>
        <dbReference type="ARBA" id="ARBA00005331"/>
    </source>
</evidence>
<evidence type="ECO:0000313" key="6">
    <source>
        <dbReference type="Proteomes" id="UP000800200"/>
    </source>
</evidence>
<feature type="domain" description="Autophagy-related protein 16" evidence="4">
    <location>
        <begin position="7"/>
        <end position="201"/>
    </location>
</feature>
<evidence type="ECO:0000259" key="4">
    <source>
        <dbReference type="Pfam" id="PF08614"/>
    </source>
</evidence>
<dbReference type="InterPro" id="IPR013923">
    <property type="entry name" value="Autophagy-rel_prot_16_dom"/>
</dbReference>
<dbReference type="EMBL" id="ML994655">
    <property type="protein sequence ID" value="KAF2180896.1"/>
    <property type="molecule type" value="Genomic_DNA"/>
</dbReference>
<evidence type="ECO:0000256" key="2">
    <source>
        <dbReference type="SAM" id="Coils"/>
    </source>
</evidence>
<organism evidence="5 6">
    <name type="scientific">Zopfia rhizophila CBS 207.26</name>
    <dbReference type="NCBI Taxonomy" id="1314779"/>
    <lineage>
        <taxon>Eukaryota</taxon>
        <taxon>Fungi</taxon>
        <taxon>Dikarya</taxon>
        <taxon>Ascomycota</taxon>
        <taxon>Pezizomycotina</taxon>
        <taxon>Dothideomycetes</taxon>
        <taxon>Dothideomycetes incertae sedis</taxon>
        <taxon>Zopfiaceae</taxon>
        <taxon>Zopfia</taxon>
    </lineage>
</organism>
<protein>
    <submittedName>
        <fullName evidence="5">Autophagy protein 16</fullName>
    </submittedName>
</protein>
<gene>
    <name evidence="5" type="ORF">K469DRAFT_692443</name>
</gene>
<dbReference type="CDD" id="cd22887">
    <property type="entry name" value="Atg16_CCD"/>
    <property type="match status" value="1"/>
</dbReference>